<keyword evidence="3" id="KW-1185">Reference proteome</keyword>
<evidence type="ECO:0000313" key="2">
    <source>
        <dbReference type="EMBL" id="KAK7868031.1"/>
    </source>
</evidence>
<dbReference type="Pfam" id="PF05699">
    <property type="entry name" value="Dimer_Tnp_hAT"/>
    <property type="match status" value="1"/>
</dbReference>
<feature type="domain" description="HAT C-terminal dimerisation" evidence="1">
    <location>
        <begin position="570"/>
        <end position="618"/>
    </location>
</feature>
<name>A0AAN9VSF8_9ORTH</name>
<proteinExistence type="predicted"/>
<reference evidence="2 3" key="1">
    <citation type="submission" date="2024-03" db="EMBL/GenBank/DDBJ databases">
        <title>The genome assembly and annotation of the cricket Gryllus longicercus Weissman &amp; Gray.</title>
        <authorList>
            <person name="Szrajer S."/>
            <person name="Gray D."/>
            <person name="Ylla G."/>
        </authorList>
    </citation>
    <scope>NUCLEOTIDE SEQUENCE [LARGE SCALE GENOMIC DNA]</scope>
    <source>
        <strain evidence="2">DAG 2021-001</strain>
        <tissue evidence="2">Whole body minus gut</tissue>
    </source>
</reference>
<dbReference type="AlphaFoldDB" id="A0AAN9VSF8"/>
<dbReference type="PANTHER" id="PTHR37162">
    <property type="entry name" value="HAT FAMILY DIMERISATION DOMAINCONTAINING PROTEIN-RELATED"/>
    <property type="match status" value="1"/>
</dbReference>
<dbReference type="InterPro" id="IPR012337">
    <property type="entry name" value="RNaseH-like_sf"/>
</dbReference>
<dbReference type="GO" id="GO:0046983">
    <property type="term" value="F:protein dimerization activity"/>
    <property type="evidence" value="ECO:0007669"/>
    <property type="project" value="InterPro"/>
</dbReference>
<dbReference type="PANTHER" id="PTHR37162:SF1">
    <property type="entry name" value="BED-TYPE DOMAIN-CONTAINING PROTEIN"/>
    <property type="match status" value="1"/>
</dbReference>
<dbReference type="SUPFAM" id="SSF53098">
    <property type="entry name" value="Ribonuclease H-like"/>
    <property type="match status" value="1"/>
</dbReference>
<dbReference type="EMBL" id="JAZDUA010000101">
    <property type="protein sequence ID" value="KAK7868031.1"/>
    <property type="molecule type" value="Genomic_DNA"/>
</dbReference>
<gene>
    <name evidence="2" type="ORF">R5R35_007482</name>
</gene>
<dbReference type="InterPro" id="IPR008906">
    <property type="entry name" value="HATC_C_dom"/>
</dbReference>
<protein>
    <recommendedName>
        <fullName evidence="1">HAT C-terminal dimerisation domain-containing protein</fullName>
    </recommendedName>
</protein>
<sequence length="669" mass="75733">MPKVSGSRGYRLDWEREPWAIGWLTSYAEDQSKGYCKVCKSAMRAHAGDLQKHSATSTHNNNMSALPTGQKTLPFKPKMSEMQKDKDLRLAVFIAMHSAIQSSDHLCEILKVVGEGSVLENGKLHRTKCGNLIKYVIAPSLLEELITDLGNRCYSLIVDESTDVSVVKYLCVCIKYFSEKEASVVTRYLGLIALENGTANVLYGSLKNFLDAIGITVTNCIGLGTDGASALCGKNHSLYTLLKEDCPDLILIKCICHSLNNASSSASEALPSSVEFLCKEVYNWFSNSSNRKTEYQKLFNLINTGEDSREFRKFVQLSTTRWLARYNAVKVILEQWLELKTYFNLIVQKERCYTLRIVNEMLHDDTNYLYFVFLKPILAEVNNINLLFQGDNIDTGRAHDDLVSLLKLLGSKVLKPTFVNGNTRELIEAFDNNLAFLPVDRVDFGAEYYRELRSCNVTAEQKRNLELRACSYLKKLCSEIAKRVTHHLDVISKLKFLSPAVCLSQTRPALNELPFYDKIKLLPILGQIENQYAKLLHVKWVENGSVKSGYDLWPRVYFYTDAGGRYVFRELATLCLDLLCLPTSNAVVERAFSVMNAVKNKARNKIAFTLLDALLRIRLTLQVKDNCCAKFSPSKDMLAKFTSKIMYAKKETDQNNEDDESVFSILNEV</sequence>
<dbReference type="Proteomes" id="UP001378592">
    <property type="component" value="Unassembled WGS sequence"/>
</dbReference>
<evidence type="ECO:0000313" key="3">
    <source>
        <dbReference type="Proteomes" id="UP001378592"/>
    </source>
</evidence>
<accession>A0AAN9VSF8</accession>
<organism evidence="2 3">
    <name type="scientific">Gryllus longicercus</name>
    <dbReference type="NCBI Taxonomy" id="2509291"/>
    <lineage>
        <taxon>Eukaryota</taxon>
        <taxon>Metazoa</taxon>
        <taxon>Ecdysozoa</taxon>
        <taxon>Arthropoda</taxon>
        <taxon>Hexapoda</taxon>
        <taxon>Insecta</taxon>
        <taxon>Pterygota</taxon>
        <taxon>Neoptera</taxon>
        <taxon>Polyneoptera</taxon>
        <taxon>Orthoptera</taxon>
        <taxon>Ensifera</taxon>
        <taxon>Gryllidea</taxon>
        <taxon>Grylloidea</taxon>
        <taxon>Gryllidae</taxon>
        <taxon>Gryllinae</taxon>
        <taxon>Gryllus</taxon>
    </lineage>
</organism>
<comment type="caution">
    <text evidence="2">The sequence shown here is derived from an EMBL/GenBank/DDBJ whole genome shotgun (WGS) entry which is preliminary data.</text>
</comment>
<evidence type="ECO:0000259" key="1">
    <source>
        <dbReference type="Pfam" id="PF05699"/>
    </source>
</evidence>